<name>A0A183LZ56_9TREM</name>
<dbReference type="Pfam" id="PF20049">
    <property type="entry name" value="DUF6451"/>
    <property type="match status" value="1"/>
</dbReference>
<dbReference type="PANTHER" id="PTHR47027:SF25">
    <property type="entry name" value="REVERSE TRANSCRIPTASE DOMAIN-CONTAINING PROTEIN"/>
    <property type="match status" value="1"/>
</dbReference>
<dbReference type="AlphaFoldDB" id="A0A183LZ56"/>
<dbReference type="InterPro" id="IPR045609">
    <property type="entry name" value="DUF6451"/>
</dbReference>
<dbReference type="EMBL" id="UZAI01004165">
    <property type="protein sequence ID" value="VDO84697.1"/>
    <property type="molecule type" value="Genomic_DNA"/>
</dbReference>
<gene>
    <name evidence="1" type="ORF">SMRZ_LOCUS9081</name>
</gene>
<organism evidence="1 2">
    <name type="scientific">Schistosoma margrebowiei</name>
    <dbReference type="NCBI Taxonomy" id="48269"/>
    <lineage>
        <taxon>Eukaryota</taxon>
        <taxon>Metazoa</taxon>
        <taxon>Spiralia</taxon>
        <taxon>Lophotrochozoa</taxon>
        <taxon>Platyhelminthes</taxon>
        <taxon>Trematoda</taxon>
        <taxon>Digenea</taxon>
        <taxon>Strigeidida</taxon>
        <taxon>Schistosomatoidea</taxon>
        <taxon>Schistosomatidae</taxon>
        <taxon>Schistosoma</taxon>
    </lineage>
</organism>
<reference evidence="1 2" key="1">
    <citation type="submission" date="2018-11" db="EMBL/GenBank/DDBJ databases">
        <authorList>
            <consortium name="Pathogen Informatics"/>
        </authorList>
    </citation>
    <scope>NUCLEOTIDE SEQUENCE [LARGE SCALE GENOMIC DNA]</scope>
    <source>
        <strain evidence="1 2">Zambia</strain>
    </source>
</reference>
<proteinExistence type="predicted"/>
<evidence type="ECO:0000313" key="1">
    <source>
        <dbReference type="EMBL" id="VDO84697.1"/>
    </source>
</evidence>
<sequence length="145" mass="16152">MQLDDFEFSGDLALPSHTHDQIQVKTTSVVGASASFGLNTHKGKGKVLKYNIENTNSITRDGEVLKELETSTYLNSIINEQGGSDVHVNGRIGKARIAFAQLKNMWNSKQLSINIKVTIFNPNVRTVRRYGAETWRTTTTITKNL</sequence>
<dbReference type="PANTHER" id="PTHR47027">
    <property type="entry name" value="REVERSE TRANSCRIPTASE DOMAIN-CONTAINING PROTEIN"/>
    <property type="match status" value="1"/>
</dbReference>
<accession>A0A183LZ56</accession>
<evidence type="ECO:0000313" key="2">
    <source>
        <dbReference type="Proteomes" id="UP000277204"/>
    </source>
</evidence>
<dbReference type="Proteomes" id="UP000277204">
    <property type="component" value="Unassembled WGS sequence"/>
</dbReference>
<keyword evidence="2" id="KW-1185">Reference proteome</keyword>
<protein>
    <submittedName>
        <fullName evidence="1">Uncharacterized protein</fullName>
    </submittedName>
</protein>